<accession>A0ABR6WZU4</accession>
<evidence type="ECO:0000259" key="1">
    <source>
        <dbReference type="PROSITE" id="PS51186"/>
    </source>
</evidence>
<comment type="caution">
    <text evidence="2">The sequence shown here is derived from an EMBL/GenBank/DDBJ whole genome shotgun (WGS) entry which is preliminary data.</text>
</comment>
<dbReference type="PANTHER" id="PTHR43792">
    <property type="entry name" value="GNAT FAMILY, PUTATIVE (AFU_ORTHOLOGUE AFUA_3G00765)-RELATED-RELATED"/>
    <property type="match status" value="1"/>
</dbReference>
<dbReference type="InterPro" id="IPR051531">
    <property type="entry name" value="N-acetyltransferase"/>
</dbReference>
<dbReference type="Proteomes" id="UP000648257">
    <property type="component" value="Unassembled WGS sequence"/>
</dbReference>
<reference evidence="2 3" key="1">
    <citation type="submission" date="2020-08" db="EMBL/GenBank/DDBJ databases">
        <title>Novel species isolated from subtropical streams in China.</title>
        <authorList>
            <person name="Lu H."/>
        </authorList>
    </citation>
    <scope>NUCLEOTIDE SEQUENCE [LARGE SCALE GENOMIC DNA]</scope>
    <source>
        <strain evidence="2 3">KACC 16656</strain>
    </source>
</reference>
<gene>
    <name evidence="2" type="ORF">H8K52_02180</name>
</gene>
<dbReference type="PANTHER" id="PTHR43792:SF9">
    <property type="entry name" value="RIBOSOMAL-PROTEIN-ALANINE ACETYLTRANSFERASE"/>
    <property type="match status" value="1"/>
</dbReference>
<dbReference type="SUPFAM" id="SSF55729">
    <property type="entry name" value="Acyl-CoA N-acyltransferases (Nat)"/>
    <property type="match status" value="1"/>
</dbReference>
<dbReference type="Pfam" id="PF13302">
    <property type="entry name" value="Acetyltransf_3"/>
    <property type="match status" value="1"/>
</dbReference>
<sequence length="184" mass="21144">MSAQPSFPIRQTSRYLLRQIQQADRAQIFAGLSNPRVIAHYGIAYDTEIAAQEQIDWYESMQQAQTGYWWAICTLDQPDKLLGTCGLYEIDSYNKNADIGYWLLPDYWGLGIMHECLLSILRFGFDNLALHRIQAEIEPANIASAKLIQKLGFEYEGRMRQIARREDAFIDLDNYARLAPFAIG</sequence>
<protein>
    <submittedName>
        <fullName evidence="2">GNAT family N-acetyltransferase</fullName>
    </submittedName>
</protein>
<name>A0ABR6WZU4_9BURK</name>
<dbReference type="InterPro" id="IPR016181">
    <property type="entry name" value="Acyl_CoA_acyltransferase"/>
</dbReference>
<dbReference type="RefSeq" id="WP_186921003.1">
    <property type="nucleotide sequence ID" value="NZ_JACOFW010000002.1"/>
</dbReference>
<dbReference type="Gene3D" id="3.40.630.30">
    <property type="match status" value="1"/>
</dbReference>
<dbReference type="EMBL" id="JACOFW010000002">
    <property type="protein sequence ID" value="MBC3806151.1"/>
    <property type="molecule type" value="Genomic_DNA"/>
</dbReference>
<evidence type="ECO:0000313" key="3">
    <source>
        <dbReference type="Proteomes" id="UP000648257"/>
    </source>
</evidence>
<dbReference type="InterPro" id="IPR000182">
    <property type="entry name" value="GNAT_dom"/>
</dbReference>
<organism evidence="2 3">
    <name type="scientific">Undibacterium seohonense</name>
    <dbReference type="NCBI Taxonomy" id="1344950"/>
    <lineage>
        <taxon>Bacteria</taxon>
        <taxon>Pseudomonadati</taxon>
        <taxon>Pseudomonadota</taxon>
        <taxon>Betaproteobacteria</taxon>
        <taxon>Burkholderiales</taxon>
        <taxon>Oxalobacteraceae</taxon>
        <taxon>Undibacterium</taxon>
    </lineage>
</organism>
<feature type="domain" description="N-acetyltransferase" evidence="1">
    <location>
        <begin position="15"/>
        <end position="176"/>
    </location>
</feature>
<evidence type="ECO:0000313" key="2">
    <source>
        <dbReference type="EMBL" id="MBC3806151.1"/>
    </source>
</evidence>
<dbReference type="PROSITE" id="PS51186">
    <property type="entry name" value="GNAT"/>
    <property type="match status" value="1"/>
</dbReference>
<keyword evidence="3" id="KW-1185">Reference proteome</keyword>
<proteinExistence type="predicted"/>